<organism evidence="8 9">
    <name type="scientific">Desulfosporosinus lacus DSM 15449</name>
    <dbReference type="NCBI Taxonomy" id="1121420"/>
    <lineage>
        <taxon>Bacteria</taxon>
        <taxon>Bacillati</taxon>
        <taxon>Bacillota</taxon>
        <taxon>Clostridia</taxon>
        <taxon>Eubacteriales</taxon>
        <taxon>Desulfitobacteriaceae</taxon>
        <taxon>Desulfosporosinus</taxon>
    </lineage>
</organism>
<dbReference type="STRING" id="1121420.SAMN02746098_04858"/>
<dbReference type="HAMAP" id="MF_01875">
    <property type="entry name" value="Prokaryotic_Ku"/>
    <property type="match status" value="1"/>
</dbReference>
<dbReference type="FunFam" id="2.40.290.10:FF:000004">
    <property type="entry name" value="Non-homologous end joining protein Ku"/>
    <property type="match status" value="1"/>
</dbReference>
<dbReference type="PANTHER" id="PTHR41251:SF1">
    <property type="entry name" value="NON-HOMOLOGOUS END JOINING PROTEIN KU"/>
    <property type="match status" value="1"/>
</dbReference>
<feature type="domain" description="Ku" evidence="7">
    <location>
        <begin position="52"/>
        <end position="178"/>
    </location>
</feature>
<comment type="subunit">
    <text evidence="5">Homodimer. Interacts with LigD.</text>
</comment>
<evidence type="ECO:0000256" key="4">
    <source>
        <dbReference type="ARBA" id="ARBA00023204"/>
    </source>
</evidence>
<name>A0A1M6F228_9FIRM</name>
<protein>
    <recommendedName>
        <fullName evidence="5">Non-homologous end joining protein Ku</fullName>
    </recommendedName>
</protein>
<dbReference type="OrthoDB" id="9795084at2"/>
<feature type="compositionally biased region" description="Basic and acidic residues" evidence="6">
    <location>
        <begin position="292"/>
        <end position="317"/>
    </location>
</feature>
<proteinExistence type="inferred from homology"/>
<dbReference type="AlphaFoldDB" id="A0A1M6F228"/>
<dbReference type="Gene3D" id="2.40.290.10">
    <property type="match status" value="1"/>
</dbReference>
<dbReference type="GO" id="GO:0006310">
    <property type="term" value="P:DNA recombination"/>
    <property type="evidence" value="ECO:0007669"/>
    <property type="project" value="UniProtKB-KW"/>
</dbReference>
<dbReference type="EMBL" id="FQXJ01000029">
    <property type="protein sequence ID" value="SHI91669.1"/>
    <property type="molecule type" value="Genomic_DNA"/>
</dbReference>
<dbReference type="RefSeq" id="WP_073032898.1">
    <property type="nucleotide sequence ID" value="NZ_FQXJ01000029.1"/>
</dbReference>
<keyword evidence="2 5" id="KW-0238">DNA-binding</keyword>
<sequence>MHTLWKGSISFGLVNVPVKMHAATESQEFKFNYLHEDCKNRIRSIKKCPACDIEVGTDDLVKGFEYEKDRYVVLSEDDLASLEQPMSRSIDILDFINLPEIDPIYYQKSYYLSPEETAMKAYKLLCQSMEESGKVALARVTMRSKQHLACLRVFEKGLVMETMHYPKEIRHMDVVWDSVVPTEAELTMARQLIENLARPFEPEKYHDELHEQMVELIESKIAGETYQVDMPDKGGKVVDLMEALRASIALTENEKGQLKAADNEEGPIKPLKSIKRVQAEKPIKAVESKELVARVEKGEESEGEKLTDQDKSTEKPKSTLTPRKRTTRRAKEA</sequence>
<dbReference type="InterPro" id="IPR009187">
    <property type="entry name" value="Prok_Ku"/>
</dbReference>
<feature type="region of interest" description="Disordered" evidence="6">
    <location>
        <begin position="292"/>
        <end position="333"/>
    </location>
</feature>
<keyword evidence="9" id="KW-1185">Reference proteome</keyword>
<dbReference type="Proteomes" id="UP000183954">
    <property type="component" value="Unassembled WGS sequence"/>
</dbReference>
<comment type="similarity">
    <text evidence="5">Belongs to the prokaryotic Ku family.</text>
</comment>
<dbReference type="PANTHER" id="PTHR41251">
    <property type="entry name" value="NON-HOMOLOGOUS END JOINING PROTEIN KU"/>
    <property type="match status" value="1"/>
</dbReference>
<evidence type="ECO:0000256" key="2">
    <source>
        <dbReference type="ARBA" id="ARBA00023125"/>
    </source>
</evidence>
<dbReference type="InterPro" id="IPR006164">
    <property type="entry name" value="DNA_bd_Ku70/Ku80"/>
</dbReference>
<evidence type="ECO:0000256" key="6">
    <source>
        <dbReference type="SAM" id="MobiDB-lite"/>
    </source>
</evidence>
<evidence type="ECO:0000256" key="5">
    <source>
        <dbReference type="HAMAP-Rule" id="MF_01875"/>
    </source>
</evidence>
<dbReference type="GO" id="GO:0006303">
    <property type="term" value="P:double-strand break repair via nonhomologous end joining"/>
    <property type="evidence" value="ECO:0007669"/>
    <property type="project" value="UniProtKB-UniRule"/>
</dbReference>
<dbReference type="NCBIfam" id="TIGR02772">
    <property type="entry name" value="Ku_bact"/>
    <property type="match status" value="1"/>
</dbReference>
<comment type="function">
    <text evidence="5">With LigD forms a non-homologous end joining (NHEJ) DNA repair enzyme, which repairs dsDNA breaks with reduced fidelity. Binds linear dsDNA with 5'- and 3'- overhangs but not closed circular dsDNA nor ssDNA. Recruits and stimulates the ligase activity of LigD.</text>
</comment>
<evidence type="ECO:0000259" key="7">
    <source>
        <dbReference type="SMART" id="SM00559"/>
    </source>
</evidence>
<keyword evidence="3 5" id="KW-0233">DNA recombination</keyword>
<evidence type="ECO:0000313" key="9">
    <source>
        <dbReference type="Proteomes" id="UP000183954"/>
    </source>
</evidence>
<feature type="compositionally biased region" description="Basic residues" evidence="6">
    <location>
        <begin position="322"/>
        <end position="333"/>
    </location>
</feature>
<dbReference type="SUPFAM" id="SSF100939">
    <property type="entry name" value="SPOC domain-like"/>
    <property type="match status" value="1"/>
</dbReference>
<reference evidence="9" key="1">
    <citation type="submission" date="2016-11" db="EMBL/GenBank/DDBJ databases">
        <authorList>
            <person name="Varghese N."/>
            <person name="Submissions S."/>
        </authorList>
    </citation>
    <scope>NUCLEOTIDE SEQUENCE [LARGE SCALE GENOMIC DNA]</scope>
    <source>
        <strain evidence="9">DSM 15449</strain>
    </source>
</reference>
<gene>
    <name evidence="5" type="primary">ku</name>
    <name evidence="8" type="ORF">SAMN02746098_04858</name>
</gene>
<evidence type="ECO:0000256" key="3">
    <source>
        <dbReference type="ARBA" id="ARBA00023172"/>
    </source>
</evidence>
<keyword evidence="4 5" id="KW-0234">DNA repair</keyword>
<dbReference type="SMART" id="SM00559">
    <property type="entry name" value="Ku78"/>
    <property type="match status" value="1"/>
</dbReference>
<dbReference type="GO" id="GO:0003690">
    <property type="term" value="F:double-stranded DNA binding"/>
    <property type="evidence" value="ECO:0007669"/>
    <property type="project" value="UniProtKB-UniRule"/>
</dbReference>
<evidence type="ECO:0000256" key="1">
    <source>
        <dbReference type="ARBA" id="ARBA00022763"/>
    </source>
</evidence>
<evidence type="ECO:0000313" key="8">
    <source>
        <dbReference type="EMBL" id="SHI91669.1"/>
    </source>
</evidence>
<keyword evidence="1 5" id="KW-0227">DNA damage</keyword>
<dbReference type="InterPro" id="IPR016194">
    <property type="entry name" value="SPOC-like_C_dom_sf"/>
</dbReference>
<dbReference type="Pfam" id="PF02735">
    <property type="entry name" value="Ku"/>
    <property type="match status" value="1"/>
</dbReference>
<accession>A0A1M6F228</accession>
<dbReference type="CDD" id="cd00789">
    <property type="entry name" value="KU_like"/>
    <property type="match status" value="1"/>
</dbReference>